<dbReference type="NCBIfam" id="TIGR02580">
    <property type="entry name" value="cas_RAMP_Cmr4"/>
    <property type="match status" value="1"/>
</dbReference>
<dbReference type="AlphaFoldDB" id="M9UD00"/>
<accession>M9UD00</accession>
<dbReference type="GeneID" id="15297096"/>
<keyword evidence="1" id="KW-0051">Antiviral defense</keyword>
<dbReference type="InterPro" id="IPR013410">
    <property type="entry name" value="CRISPR-assoc_RAMP_Cmr4"/>
</dbReference>
<dbReference type="HOGENOM" id="CLU_047795_0_0_2"/>
<dbReference type="Pfam" id="PF03787">
    <property type="entry name" value="RAMPs"/>
    <property type="match status" value="1"/>
</dbReference>
<evidence type="ECO:0000313" key="4">
    <source>
        <dbReference type="Proteomes" id="UP000013006"/>
    </source>
</evidence>
<dbReference type="KEGG" id="sic:SiL_0605"/>
<evidence type="ECO:0000256" key="1">
    <source>
        <dbReference type="ARBA" id="ARBA00023118"/>
    </source>
</evidence>
<feature type="domain" description="CRISPR type III-associated protein" evidence="2">
    <location>
        <begin position="9"/>
        <end position="284"/>
    </location>
</feature>
<dbReference type="EMBL" id="CP003928">
    <property type="protein sequence ID" value="AGJ62070.1"/>
    <property type="molecule type" value="Genomic_DNA"/>
</dbReference>
<gene>
    <name evidence="3" type="ORF">SiL_0605</name>
</gene>
<protein>
    <submittedName>
        <fullName evidence="3">CRISPR-associated protein, Cmr4</fullName>
    </submittedName>
</protein>
<dbReference type="Proteomes" id="UP000013006">
    <property type="component" value="Chromosome"/>
</dbReference>
<dbReference type="PANTHER" id="PTHR36700">
    <property type="entry name" value="CRISPR SYSTEM CMR SUBUNIT CMR4"/>
    <property type="match status" value="1"/>
</dbReference>
<evidence type="ECO:0000313" key="3">
    <source>
        <dbReference type="EMBL" id="AGJ62070.1"/>
    </source>
</evidence>
<dbReference type="InterPro" id="IPR005537">
    <property type="entry name" value="RAMP_III_fam"/>
</dbReference>
<dbReference type="PANTHER" id="PTHR36700:SF1">
    <property type="entry name" value="CRISPR SYSTEM CMR SUBUNIT CMR4"/>
    <property type="match status" value="1"/>
</dbReference>
<dbReference type="RefSeq" id="WP_015580872.1">
    <property type="nucleotide sequence ID" value="NC_021058.1"/>
</dbReference>
<evidence type="ECO:0000259" key="2">
    <source>
        <dbReference type="Pfam" id="PF03787"/>
    </source>
</evidence>
<dbReference type="GO" id="GO:0051607">
    <property type="term" value="P:defense response to virus"/>
    <property type="evidence" value="ECO:0007669"/>
    <property type="project" value="UniProtKB-KW"/>
</dbReference>
<name>M9UD00_SACIS</name>
<proteinExistence type="predicted"/>
<reference evidence="3 4" key="1">
    <citation type="journal article" date="2013" name="Open Biol.">
        <title>Genomics and genetics of Sulfolobus islandicus LAL14/1, a model hyperthermophilic archaeon.</title>
        <authorList>
            <person name="Jaubert C."/>
            <person name="Danioux C."/>
            <person name="Oberto J."/>
            <person name="Cortez D."/>
            <person name="Bize A."/>
            <person name="Krupovic M."/>
            <person name="She Q."/>
            <person name="Forterre P."/>
            <person name="Prangishvili D."/>
            <person name="Sezonov G."/>
        </authorList>
    </citation>
    <scope>NUCLEOTIDE SEQUENCE [LARGE SCALE GENOMIC DNA]</scope>
    <source>
        <strain evidence="3">LAL14/1</strain>
    </source>
</reference>
<organism>
    <name type="scientific">Saccharolobus islandicus LAL14/1</name>
    <dbReference type="NCBI Taxonomy" id="1241935"/>
    <lineage>
        <taxon>Archaea</taxon>
        <taxon>Thermoproteota</taxon>
        <taxon>Thermoprotei</taxon>
        <taxon>Sulfolobales</taxon>
        <taxon>Sulfolobaceae</taxon>
        <taxon>Saccharolobus</taxon>
    </lineage>
</organism>
<sequence length="289" mass="31749">MKGIPFVVYAITSLHVGMGRSSGVVDLPIQRDPQGFPIIFSSTFKGALKQYCGTVYNAINNNGRIDCSKANVCCCLFGGEEETDVTSIISISDLYPIAIPVPSLDKGYVYLTSRYLINTVVDLFNAVNYEEGVKLFSSTVPQSKVTIGTDIEVPLVKVSSNLLNILSSLSSIAKKLNEGIAIEDDDSKAVLEVERGIIKYTRNRINLNTKTVVTGSLWTEEYLPHGSIFAGIMSLNTPRRNKYCNSDKICDDECAYQKVNEFVKNKEFYLNVGGKETIGKGIVKVRILG</sequence>